<dbReference type="PANTHER" id="PTHR47632">
    <property type="entry name" value="FMRFAMIDE PEPTIDE RECEPTOR FAMILY-RELATED"/>
    <property type="match status" value="1"/>
</dbReference>
<evidence type="ECO:0000256" key="1">
    <source>
        <dbReference type="ARBA" id="ARBA00004370"/>
    </source>
</evidence>
<evidence type="ECO:0000313" key="8">
    <source>
        <dbReference type="Proteomes" id="UP001177023"/>
    </source>
</evidence>
<dbReference type="PRINTS" id="PR00237">
    <property type="entry name" value="GPCRRHODOPSN"/>
</dbReference>
<keyword evidence="4 5" id="KW-0472">Membrane</keyword>
<evidence type="ECO:0000256" key="3">
    <source>
        <dbReference type="ARBA" id="ARBA00022989"/>
    </source>
</evidence>
<feature type="transmembrane region" description="Helical" evidence="5">
    <location>
        <begin position="304"/>
        <end position="325"/>
    </location>
</feature>
<sequence length="388" mass="43556">MEAEVDDPLWPPPYVVQDDMMVATAGYEASTSWPRPEYVADNITYERLLILLEHQIIDAMPNFTNGLPPCELCLHQSKEPAYLNYNLVVIGIILPIVGFFGLIGNALSAFTYSRPEMRSSTNNYLCALACSDSAVILTGIFIFTVDSIRRYSLPINTLFAAMSPTLYTMGLIAQTCSVYFTVVAGIDCFIQVCLPTKIKNLSTGRGITRNTILAVVLFSILYNIPHCFEAVVISCYHNQYDGPSYEVCPAPLRYNEMYATVYYKYMYSIFLAVGPLILLIMLNVCIITVSVFSSGPSNNGDTISLILVVLLFIFCNSAALLLNIFEEELDERLKHNMNYIIDLSNLLVVFNSSFNFVIYMKFSDAFRNTLKLHLNGRRAVKTSRTSRV</sequence>
<dbReference type="GO" id="GO:0004930">
    <property type="term" value="F:G protein-coupled receptor activity"/>
    <property type="evidence" value="ECO:0007669"/>
    <property type="project" value="InterPro"/>
</dbReference>
<dbReference type="AlphaFoldDB" id="A0AA36DCX3"/>
<name>A0AA36DCX3_9BILA</name>
<evidence type="ECO:0000256" key="2">
    <source>
        <dbReference type="ARBA" id="ARBA00022692"/>
    </source>
</evidence>
<comment type="subcellular location">
    <subcellularLocation>
        <location evidence="1">Membrane</location>
    </subcellularLocation>
</comment>
<proteinExistence type="predicted"/>
<protein>
    <recommendedName>
        <fullName evidence="6">G-protein coupled receptors family 1 profile domain-containing protein</fullName>
    </recommendedName>
</protein>
<dbReference type="SUPFAM" id="SSF81321">
    <property type="entry name" value="Family A G protein-coupled receptor-like"/>
    <property type="match status" value="1"/>
</dbReference>
<dbReference type="PROSITE" id="PS50262">
    <property type="entry name" value="G_PROTEIN_RECEP_F1_2"/>
    <property type="match status" value="1"/>
</dbReference>
<dbReference type="Proteomes" id="UP001177023">
    <property type="component" value="Unassembled WGS sequence"/>
</dbReference>
<dbReference type="InterPro" id="IPR017452">
    <property type="entry name" value="GPCR_Rhodpsn_7TM"/>
</dbReference>
<evidence type="ECO:0000259" key="6">
    <source>
        <dbReference type="PROSITE" id="PS50262"/>
    </source>
</evidence>
<dbReference type="InterPro" id="IPR000276">
    <property type="entry name" value="GPCR_Rhodpsn"/>
</dbReference>
<accession>A0AA36DCX3</accession>
<gene>
    <name evidence="7" type="ORF">MSPICULIGERA_LOCUS21988</name>
</gene>
<feature type="domain" description="G-protein coupled receptors family 1 profile" evidence="6">
    <location>
        <begin position="104"/>
        <end position="359"/>
    </location>
</feature>
<keyword evidence="3 5" id="KW-1133">Transmembrane helix</keyword>
<comment type="caution">
    <text evidence="7">The sequence shown here is derived from an EMBL/GenBank/DDBJ whole genome shotgun (WGS) entry which is preliminary data.</text>
</comment>
<feature type="transmembrane region" description="Helical" evidence="5">
    <location>
        <begin position="265"/>
        <end position="292"/>
    </location>
</feature>
<evidence type="ECO:0000256" key="4">
    <source>
        <dbReference type="ARBA" id="ARBA00023136"/>
    </source>
</evidence>
<dbReference type="InterPro" id="IPR053326">
    <property type="entry name" value="GPCR1-like"/>
</dbReference>
<reference evidence="7" key="1">
    <citation type="submission" date="2023-06" db="EMBL/GenBank/DDBJ databases">
        <authorList>
            <person name="Delattre M."/>
        </authorList>
    </citation>
    <scope>NUCLEOTIDE SEQUENCE</scope>
    <source>
        <strain evidence="7">AF72</strain>
    </source>
</reference>
<feature type="transmembrane region" description="Helical" evidence="5">
    <location>
        <begin position="206"/>
        <end position="224"/>
    </location>
</feature>
<organism evidence="7 8">
    <name type="scientific">Mesorhabditis spiculigera</name>
    <dbReference type="NCBI Taxonomy" id="96644"/>
    <lineage>
        <taxon>Eukaryota</taxon>
        <taxon>Metazoa</taxon>
        <taxon>Ecdysozoa</taxon>
        <taxon>Nematoda</taxon>
        <taxon>Chromadorea</taxon>
        <taxon>Rhabditida</taxon>
        <taxon>Rhabditina</taxon>
        <taxon>Rhabditomorpha</taxon>
        <taxon>Rhabditoidea</taxon>
        <taxon>Rhabditidae</taxon>
        <taxon>Mesorhabditinae</taxon>
        <taxon>Mesorhabditis</taxon>
    </lineage>
</organism>
<feature type="transmembrane region" description="Helical" evidence="5">
    <location>
        <begin position="337"/>
        <end position="358"/>
    </location>
</feature>
<feature type="transmembrane region" description="Helical" evidence="5">
    <location>
        <begin position="165"/>
        <end position="194"/>
    </location>
</feature>
<keyword evidence="8" id="KW-1185">Reference proteome</keyword>
<dbReference type="Gene3D" id="1.20.1070.10">
    <property type="entry name" value="Rhodopsin 7-helix transmembrane proteins"/>
    <property type="match status" value="1"/>
</dbReference>
<dbReference type="CDD" id="cd14978">
    <property type="entry name" value="7tmA_FMRFamide_R-like"/>
    <property type="match status" value="1"/>
</dbReference>
<feature type="transmembrane region" description="Helical" evidence="5">
    <location>
        <begin position="87"/>
        <end position="112"/>
    </location>
</feature>
<dbReference type="EMBL" id="CATQJA010002665">
    <property type="protein sequence ID" value="CAJ0583920.1"/>
    <property type="molecule type" value="Genomic_DNA"/>
</dbReference>
<dbReference type="PANTHER" id="PTHR47632:SF3">
    <property type="entry name" value="G-PROTEIN COUPLED RECEPTORS FAMILY 1 PROFILE DOMAIN-CONTAINING PROTEIN"/>
    <property type="match status" value="1"/>
</dbReference>
<dbReference type="Pfam" id="PF00001">
    <property type="entry name" value="7tm_1"/>
    <property type="match status" value="1"/>
</dbReference>
<evidence type="ECO:0000313" key="7">
    <source>
        <dbReference type="EMBL" id="CAJ0583920.1"/>
    </source>
</evidence>
<feature type="non-terminal residue" evidence="7">
    <location>
        <position position="1"/>
    </location>
</feature>
<dbReference type="SMART" id="SM01381">
    <property type="entry name" value="7TM_GPCR_Srsx"/>
    <property type="match status" value="1"/>
</dbReference>
<keyword evidence="2 5" id="KW-0812">Transmembrane</keyword>
<dbReference type="GO" id="GO:0016020">
    <property type="term" value="C:membrane"/>
    <property type="evidence" value="ECO:0007669"/>
    <property type="project" value="UniProtKB-SubCell"/>
</dbReference>
<evidence type="ECO:0000256" key="5">
    <source>
        <dbReference type="SAM" id="Phobius"/>
    </source>
</evidence>
<feature type="transmembrane region" description="Helical" evidence="5">
    <location>
        <begin position="124"/>
        <end position="145"/>
    </location>
</feature>